<evidence type="ECO:0008006" key="3">
    <source>
        <dbReference type="Google" id="ProtNLM"/>
    </source>
</evidence>
<organism evidence="2">
    <name type="scientific">Fagus sylvatica</name>
    <name type="common">Beechnut</name>
    <dbReference type="NCBI Taxonomy" id="28930"/>
    <lineage>
        <taxon>Eukaryota</taxon>
        <taxon>Viridiplantae</taxon>
        <taxon>Streptophyta</taxon>
        <taxon>Embryophyta</taxon>
        <taxon>Tracheophyta</taxon>
        <taxon>Spermatophyta</taxon>
        <taxon>Magnoliopsida</taxon>
        <taxon>eudicotyledons</taxon>
        <taxon>Gunneridae</taxon>
        <taxon>Pentapetalae</taxon>
        <taxon>rosids</taxon>
        <taxon>fabids</taxon>
        <taxon>Fagales</taxon>
        <taxon>Fagaceae</taxon>
        <taxon>Fagus</taxon>
    </lineage>
</organism>
<name>A0A2N9H103_FAGSY</name>
<evidence type="ECO:0000256" key="1">
    <source>
        <dbReference type="SAM" id="MobiDB-lite"/>
    </source>
</evidence>
<reference evidence="2" key="1">
    <citation type="submission" date="2018-02" db="EMBL/GenBank/DDBJ databases">
        <authorList>
            <person name="Cohen D.B."/>
            <person name="Kent A.D."/>
        </authorList>
    </citation>
    <scope>NUCLEOTIDE SEQUENCE</scope>
</reference>
<gene>
    <name evidence="2" type="ORF">FSB_LOCUS33365</name>
</gene>
<dbReference type="AlphaFoldDB" id="A0A2N9H103"/>
<evidence type="ECO:0000313" key="2">
    <source>
        <dbReference type="EMBL" id="SPD05483.1"/>
    </source>
</evidence>
<sequence length="422" mass="47480">MAATGQSFAHRGWEEQDMVIDEMDERNSQKAHISIVLFSGDSTTREITDTEGETDMVLDIPPINSYGGGQNTQGLICEHSEWVRNHMEELSKQMGVFIEGFESVAMNLFVEIEKRWRQLGGGGSVGSTYKPKTKKGVRELKNLSTSINYETPNKQGLNCKVKRSQIRNALKMWNDWVFLEFEGASGGVLIMWDKRVIEVQEWVKGWWGSYDFQGSLSFVLASKLKALIEDIKIWNKDSFGDRCKALPFFREPPGTSPGLHRRVKRHLSSRLIMEAGHSLLDFMKGGKDTLRSVFMGKESAITLLAALEELGSTGTAKTPPYPYRVPRGYGYCRGTAACVPPAYPFLAKKKKSWYGFGTGRVRVGYGSGTGRDKTEPKRVFGNCERLSFSFVTVPTRRMESTAREEHGTTPLSSSPISHFRRR</sequence>
<feature type="compositionally biased region" description="Basic and acidic residues" evidence="1">
    <location>
        <begin position="397"/>
        <end position="407"/>
    </location>
</feature>
<accession>A0A2N9H103</accession>
<feature type="region of interest" description="Disordered" evidence="1">
    <location>
        <begin position="397"/>
        <end position="422"/>
    </location>
</feature>
<dbReference type="EMBL" id="OIVN01002668">
    <property type="protein sequence ID" value="SPD05483.1"/>
    <property type="molecule type" value="Genomic_DNA"/>
</dbReference>
<protein>
    <recommendedName>
        <fullName evidence="3">DUF4283 domain-containing protein</fullName>
    </recommendedName>
</protein>
<proteinExistence type="predicted"/>